<evidence type="ECO:0000313" key="2">
    <source>
        <dbReference type="EMBL" id="TGO43218.1"/>
    </source>
</evidence>
<dbReference type="EMBL" id="PQXK01000002">
    <property type="protein sequence ID" value="TGO43218.1"/>
    <property type="molecule type" value="Genomic_DNA"/>
</dbReference>
<keyword evidence="3" id="KW-1185">Reference proteome</keyword>
<comment type="caution">
    <text evidence="2">The sequence shown here is derived from an EMBL/GenBank/DDBJ whole genome shotgun (WGS) entry which is preliminary data.</text>
</comment>
<reference evidence="2 3" key="1">
    <citation type="submission" date="2017-12" db="EMBL/GenBank/DDBJ databases">
        <title>Comparative genomics of Botrytis spp.</title>
        <authorList>
            <person name="Valero-Jimenez C.A."/>
            <person name="Tapia P."/>
            <person name="Veloso J."/>
            <person name="Silva-Moreno E."/>
            <person name="Staats M."/>
            <person name="Valdes J.H."/>
            <person name="Van Kan J.A.L."/>
        </authorList>
    </citation>
    <scope>NUCLEOTIDE SEQUENCE [LARGE SCALE GENOMIC DNA]</scope>
    <source>
        <strain evidence="2 3">Bh0001</strain>
    </source>
</reference>
<evidence type="ECO:0000256" key="1">
    <source>
        <dbReference type="SAM" id="MobiDB-lite"/>
    </source>
</evidence>
<name>A0A4Z1H2U2_9HELO</name>
<sequence>MKEIKRALESNNQSSDSIMAKDVEKESEIEVHGDDELAATEKIPMIQEDTMCQHESYFKGSEEYEETDDEIEETKTPANIITGVGHQMAYVITEEEVKNPYAKPASSTTTRTRKEPILSKFVKLIYKKQSVTIGLEHWQSQLERWRDDLQDEGLIGVVWDERAEPWKYQTRSKESKQMAAFICDFETPSEKATLVLHCPV</sequence>
<proteinExistence type="predicted"/>
<dbReference type="AlphaFoldDB" id="A0A4Z1H2U2"/>
<dbReference type="Proteomes" id="UP000297814">
    <property type="component" value="Unassembled WGS sequence"/>
</dbReference>
<feature type="compositionally biased region" description="Basic and acidic residues" evidence="1">
    <location>
        <begin position="19"/>
        <end position="30"/>
    </location>
</feature>
<gene>
    <name evidence="2" type="ORF">BHYA_0002g00220</name>
</gene>
<evidence type="ECO:0000313" key="3">
    <source>
        <dbReference type="Proteomes" id="UP000297814"/>
    </source>
</evidence>
<accession>A0A4Z1H2U2</accession>
<protein>
    <submittedName>
        <fullName evidence="2">Uncharacterized protein</fullName>
    </submittedName>
</protein>
<organism evidence="2 3">
    <name type="scientific">Botrytis hyacinthi</name>
    <dbReference type="NCBI Taxonomy" id="278943"/>
    <lineage>
        <taxon>Eukaryota</taxon>
        <taxon>Fungi</taxon>
        <taxon>Dikarya</taxon>
        <taxon>Ascomycota</taxon>
        <taxon>Pezizomycotina</taxon>
        <taxon>Leotiomycetes</taxon>
        <taxon>Helotiales</taxon>
        <taxon>Sclerotiniaceae</taxon>
        <taxon>Botrytis</taxon>
    </lineage>
</organism>
<feature type="region of interest" description="Disordered" evidence="1">
    <location>
        <begin position="1"/>
        <end position="30"/>
    </location>
</feature>